<dbReference type="EMBL" id="JADNYJ010000037">
    <property type="protein sequence ID" value="KAF8902233.1"/>
    <property type="molecule type" value="Genomic_DNA"/>
</dbReference>
<keyword evidence="5" id="KW-0067">ATP-binding</keyword>
<dbReference type="Gene3D" id="1.10.510.10">
    <property type="entry name" value="Transferase(Phosphotransferase) domain 1"/>
    <property type="match status" value="1"/>
</dbReference>
<dbReference type="Proteomes" id="UP000724874">
    <property type="component" value="Unassembled WGS sequence"/>
</dbReference>
<keyword evidence="8" id="KW-1185">Reference proteome</keyword>
<proteinExistence type="predicted"/>
<accession>A0A9P5NMD6</accession>
<dbReference type="AlphaFoldDB" id="A0A9P5NMD6"/>
<comment type="caution">
    <text evidence="7">The sequence shown here is derived from an EMBL/GenBank/DDBJ whole genome shotgun (WGS) entry which is preliminary data.</text>
</comment>
<keyword evidence="2" id="KW-0808">Transferase</keyword>
<keyword evidence="1" id="KW-0723">Serine/threonine-protein kinase</keyword>
<dbReference type="GO" id="GO:0043484">
    <property type="term" value="P:regulation of RNA splicing"/>
    <property type="evidence" value="ECO:0007669"/>
    <property type="project" value="TreeGrafter"/>
</dbReference>
<sequence>MSFPEEPFDLPLSEGGGYYPAIIGQKLNGDKFEIVRKLGYGPRSSTWLVFRPRDPVYFAVKIFTIAASDRAKTVELPIVKAVDKLDSNLGLPIFQGSFWEDSGAGSHLCFVLNPLSTSVQALQLGANHHRFPVHVVQRIVGTVARALKGLHDAGIMHGAIKGDNIFFLTPVQFLHSEPTPTTVKVKKYTTVRSQPLNHRFKWNDKSKIVADWPIGFDNFGHGGLPTGKKYDYLSAPETLLQRASCSPQTDIWMLGYMTFYLLTGDVPFYSSGNVSKRIATLCAALEDELPEEWLSDNKMKDFNPDAHGLVTSINVGLANTLQEDEIAAAAAFIKGCLRLDPQKRFSAEDCVGSAKQEIPTHVKRELDVFWYETRGLCKT</sequence>
<keyword evidence="3" id="KW-0547">Nucleotide-binding</keyword>
<reference evidence="7" key="1">
    <citation type="submission" date="2020-11" db="EMBL/GenBank/DDBJ databases">
        <authorList>
            <consortium name="DOE Joint Genome Institute"/>
            <person name="Ahrendt S."/>
            <person name="Riley R."/>
            <person name="Andreopoulos W."/>
            <person name="LaButti K."/>
            <person name="Pangilinan J."/>
            <person name="Ruiz-duenas F.J."/>
            <person name="Barrasa J.M."/>
            <person name="Sanchez-Garcia M."/>
            <person name="Camarero S."/>
            <person name="Miyauchi S."/>
            <person name="Serrano A."/>
            <person name="Linde D."/>
            <person name="Babiker R."/>
            <person name="Drula E."/>
            <person name="Ayuso-Fernandez I."/>
            <person name="Pacheco R."/>
            <person name="Padilla G."/>
            <person name="Ferreira P."/>
            <person name="Barriuso J."/>
            <person name="Kellner H."/>
            <person name="Castanera R."/>
            <person name="Alfaro M."/>
            <person name="Ramirez L."/>
            <person name="Pisabarro A.G."/>
            <person name="Kuo A."/>
            <person name="Tritt A."/>
            <person name="Lipzen A."/>
            <person name="He G."/>
            <person name="Yan M."/>
            <person name="Ng V."/>
            <person name="Cullen D."/>
            <person name="Martin F."/>
            <person name="Rosso M.-N."/>
            <person name="Henrissat B."/>
            <person name="Hibbett D."/>
            <person name="Martinez A.T."/>
            <person name="Grigoriev I.V."/>
        </authorList>
    </citation>
    <scope>NUCLEOTIDE SEQUENCE</scope>
    <source>
        <strain evidence="7">AH 44721</strain>
    </source>
</reference>
<dbReference type="InterPro" id="IPR011009">
    <property type="entry name" value="Kinase-like_dom_sf"/>
</dbReference>
<dbReference type="GO" id="GO:0005634">
    <property type="term" value="C:nucleus"/>
    <property type="evidence" value="ECO:0007669"/>
    <property type="project" value="TreeGrafter"/>
</dbReference>
<protein>
    <submittedName>
        <fullName evidence="7">Kinase-like domain-containing protein</fullName>
    </submittedName>
</protein>
<dbReference type="Pfam" id="PF00069">
    <property type="entry name" value="Pkinase"/>
    <property type="match status" value="1"/>
</dbReference>
<name>A0A9P5NMD6_GYMJU</name>
<evidence type="ECO:0000256" key="5">
    <source>
        <dbReference type="ARBA" id="ARBA00022840"/>
    </source>
</evidence>
<evidence type="ECO:0000259" key="6">
    <source>
        <dbReference type="PROSITE" id="PS50011"/>
    </source>
</evidence>
<dbReference type="PROSITE" id="PS50011">
    <property type="entry name" value="PROTEIN_KINASE_DOM"/>
    <property type="match status" value="1"/>
</dbReference>
<dbReference type="PANTHER" id="PTHR45646">
    <property type="entry name" value="SERINE/THREONINE-PROTEIN KINASE DOA-RELATED"/>
    <property type="match status" value="1"/>
</dbReference>
<evidence type="ECO:0000256" key="1">
    <source>
        <dbReference type="ARBA" id="ARBA00022527"/>
    </source>
</evidence>
<dbReference type="SUPFAM" id="SSF56112">
    <property type="entry name" value="Protein kinase-like (PK-like)"/>
    <property type="match status" value="1"/>
</dbReference>
<dbReference type="Gene3D" id="3.30.200.20">
    <property type="entry name" value="Phosphorylase Kinase, domain 1"/>
    <property type="match status" value="1"/>
</dbReference>
<organism evidence="7 8">
    <name type="scientific">Gymnopilus junonius</name>
    <name type="common">Spectacular rustgill mushroom</name>
    <name type="synonym">Gymnopilus spectabilis subsp. junonius</name>
    <dbReference type="NCBI Taxonomy" id="109634"/>
    <lineage>
        <taxon>Eukaryota</taxon>
        <taxon>Fungi</taxon>
        <taxon>Dikarya</taxon>
        <taxon>Basidiomycota</taxon>
        <taxon>Agaricomycotina</taxon>
        <taxon>Agaricomycetes</taxon>
        <taxon>Agaricomycetidae</taxon>
        <taxon>Agaricales</taxon>
        <taxon>Agaricineae</taxon>
        <taxon>Hymenogastraceae</taxon>
        <taxon>Gymnopilus</taxon>
    </lineage>
</organism>
<dbReference type="InterPro" id="IPR000719">
    <property type="entry name" value="Prot_kinase_dom"/>
</dbReference>
<keyword evidence="4 7" id="KW-0418">Kinase</keyword>
<evidence type="ECO:0000256" key="3">
    <source>
        <dbReference type="ARBA" id="ARBA00022741"/>
    </source>
</evidence>
<dbReference type="SMART" id="SM00220">
    <property type="entry name" value="S_TKc"/>
    <property type="match status" value="1"/>
</dbReference>
<dbReference type="InterPro" id="IPR051175">
    <property type="entry name" value="CLK_kinases"/>
</dbReference>
<dbReference type="GO" id="GO:0004674">
    <property type="term" value="F:protein serine/threonine kinase activity"/>
    <property type="evidence" value="ECO:0007669"/>
    <property type="project" value="UniProtKB-KW"/>
</dbReference>
<dbReference type="GO" id="GO:0005524">
    <property type="term" value="F:ATP binding"/>
    <property type="evidence" value="ECO:0007669"/>
    <property type="project" value="UniProtKB-KW"/>
</dbReference>
<evidence type="ECO:0000256" key="4">
    <source>
        <dbReference type="ARBA" id="ARBA00022777"/>
    </source>
</evidence>
<evidence type="ECO:0000256" key="2">
    <source>
        <dbReference type="ARBA" id="ARBA00022679"/>
    </source>
</evidence>
<evidence type="ECO:0000313" key="7">
    <source>
        <dbReference type="EMBL" id="KAF8902233.1"/>
    </source>
</evidence>
<gene>
    <name evidence="7" type="ORF">CPB84DRAFT_1678983</name>
</gene>
<dbReference type="PANTHER" id="PTHR45646:SF11">
    <property type="entry name" value="SERINE_THREONINE-PROTEIN KINASE DOA"/>
    <property type="match status" value="1"/>
</dbReference>
<dbReference type="OrthoDB" id="5979581at2759"/>
<feature type="domain" description="Protein kinase" evidence="6">
    <location>
        <begin position="32"/>
        <end position="358"/>
    </location>
</feature>
<evidence type="ECO:0000313" key="8">
    <source>
        <dbReference type="Proteomes" id="UP000724874"/>
    </source>
</evidence>